<name>A0A1D3L096_9EURY</name>
<dbReference type="PATRIC" id="fig|129848.4.peg.508"/>
<dbReference type="GO" id="GO:0004852">
    <property type="term" value="F:uroporphyrinogen-III synthase activity"/>
    <property type="evidence" value="ECO:0007669"/>
    <property type="project" value="UniProtKB-EC"/>
</dbReference>
<organism evidence="2 3">
    <name type="scientific">Methanobacterium congolense</name>
    <dbReference type="NCBI Taxonomy" id="118062"/>
    <lineage>
        <taxon>Archaea</taxon>
        <taxon>Methanobacteriati</taxon>
        <taxon>Methanobacteriota</taxon>
        <taxon>Methanomada group</taxon>
        <taxon>Methanobacteria</taxon>
        <taxon>Methanobacteriales</taxon>
        <taxon>Methanobacteriaceae</taxon>
        <taxon>Methanobacterium</taxon>
    </lineage>
</organism>
<reference evidence="2 3" key="1">
    <citation type="submission" date="2016-08" db="EMBL/GenBank/DDBJ databases">
        <authorList>
            <person name="Seilhamer J.J."/>
        </authorList>
    </citation>
    <scope>NUCLEOTIDE SEQUENCE [LARGE SCALE GENOMIC DNA]</scope>
    <source>
        <strain evidence="2">Buetzberg</strain>
    </source>
</reference>
<gene>
    <name evidence="2" type="primary">hemD</name>
    <name evidence="2" type="ORF">MCBB_0505</name>
</gene>
<dbReference type="GeneID" id="30411364"/>
<keyword evidence="3" id="KW-1185">Reference proteome</keyword>
<keyword evidence="2" id="KW-0456">Lyase</keyword>
<sequence length="261" mass="28543">MNRLEGKVVALTRPAERMQEAVEILEENGVVPLVAPTLELQISNTDSLIQLCEMAHELDWLIFTSPTGIISAFKHCQDLKNRLKPGCKIAVIGPRTAKFLGKNGLDADIVPEDYTAEGLLEIFNDIDVAGKKIGIPRTKAARDVLPEGLKDMGADVFLAEAYKSGLPKDKTRVNHLIKSIVSGEVDAVTFTSTLTVKNLFQLADETGKKEDIVKSMKEGVMVAAIGPVTAQPLEEENIPVMIPGEYTVEAMLQKLFDEMVQ</sequence>
<dbReference type="AlphaFoldDB" id="A0A1D3L096"/>
<dbReference type="SUPFAM" id="SSF69618">
    <property type="entry name" value="HemD-like"/>
    <property type="match status" value="1"/>
</dbReference>
<protein>
    <submittedName>
        <fullName evidence="2">Putative uroporphyrinogen-III synthase</fullName>
        <ecNumber evidence="2">4.2.1.75</ecNumber>
    </submittedName>
</protein>
<dbReference type="PANTHER" id="PTHR40082:SF1">
    <property type="entry name" value="BLR5956 PROTEIN"/>
    <property type="match status" value="1"/>
</dbReference>
<dbReference type="GO" id="GO:0006780">
    <property type="term" value="P:uroporphyrinogen III biosynthetic process"/>
    <property type="evidence" value="ECO:0007669"/>
    <property type="project" value="InterPro"/>
</dbReference>
<dbReference type="InterPro" id="IPR039793">
    <property type="entry name" value="UROS/Hem4"/>
</dbReference>
<dbReference type="Pfam" id="PF02602">
    <property type="entry name" value="HEM4"/>
    <property type="match status" value="1"/>
</dbReference>
<dbReference type="KEGG" id="mcub:MCBB_0505"/>
<dbReference type="OrthoDB" id="15395at2157"/>
<evidence type="ECO:0000313" key="2">
    <source>
        <dbReference type="EMBL" id="SCG85081.1"/>
    </source>
</evidence>
<dbReference type="Proteomes" id="UP000094707">
    <property type="component" value="Chromosome I"/>
</dbReference>
<accession>A0A1D3L096</accession>
<evidence type="ECO:0000313" key="3">
    <source>
        <dbReference type="Proteomes" id="UP000094707"/>
    </source>
</evidence>
<dbReference type="InterPro" id="IPR036108">
    <property type="entry name" value="4pyrrol_syn_uPrphyn_synt_sf"/>
</dbReference>
<dbReference type="CDD" id="cd06578">
    <property type="entry name" value="HemD"/>
    <property type="match status" value="1"/>
</dbReference>
<proteinExistence type="predicted"/>
<dbReference type="EMBL" id="LT607756">
    <property type="protein sequence ID" value="SCG85081.1"/>
    <property type="molecule type" value="Genomic_DNA"/>
</dbReference>
<dbReference type="RefSeq" id="WP_071906271.1">
    <property type="nucleotide sequence ID" value="NZ_LT607756.1"/>
</dbReference>
<dbReference type="Gene3D" id="3.40.50.10090">
    <property type="match status" value="2"/>
</dbReference>
<dbReference type="InterPro" id="IPR003754">
    <property type="entry name" value="4pyrrol_synth_uPrphyn_synth"/>
</dbReference>
<dbReference type="PANTHER" id="PTHR40082">
    <property type="entry name" value="BLR5956 PROTEIN"/>
    <property type="match status" value="1"/>
</dbReference>
<feature type="domain" description="Tetrapyrrole biosynthesis uroporphyrinogen III synthase" evidence="1">
    <location>
        <begin position="20"/>
        <end position="253"/>
    </location>
</feature>
<dbReference type="STRING" id="118062.MCBB_0505"/>
<evidence type="ECO:0000259" key="1">
    <source>
        <dbReference type="Pfam" id="PF02602"/>
    </source>
</evidence>
<dbReference type="EC" id="4.2.1.75" evidence="2"/>